<organism evidence="1 2">
    <name type="scientific">Metabacillus herbersteinensis</name>
    <dbReference type="NCBI Taxonomy" id="283816"/>
    <lineage>
        <taxon>Bacteria</taxon>
        <taxon>Bacillati</taxon>
        <taxon>Bacillota</taxon>
        <taxon>Bacilli</taxon>
        <taxon>Bacillales</taxon>
        <taxon>Bacillaceae</taxon>
        <taxon>Metabacillus</taxon>
    </lineage>
</organism>
<dbReference type="InterPro" id="IPR026838">
    <property type="entry name" value="YheC/D"/>
</dbReference>
<name>A0ABV6GG06_9BACI</name>
<dbReference type="SUPFAM" id="SSF56059">
    <property type="entry name" value="Glutathione synthetase ATP-binding domain-like"/>
    <property type="match status" value="1"/>
</dbReference>
<sequence>MDSTTLGFLTLNLNHENKYVTEIAKRSLHYKIECVRFEPTSISPANLEVKGEHYDHSAKEWMSSVFSIPPFIYDRCFYQKNQLSQKSKPIVEWLKNYHKTTFLGQGLPDKWKIHKALQKDSILSCYLPQTILVKDSVQIQQQLAAQGACLLKPINGSKGLGIFAVKLEKKFILLTYHIGRDKQNRKFPSLQEFGDWCQKLLQQNDYLLQPFLSLQDTQGYPFDIRLLLQKNEEGNWCLRGKGIRKGYYGSFLSNLNTGGESLIFEDWFNSLTAHNQVLVNDELKTISDRLPTILEGNFPNLFELGVDIGFAKDGSLWILDINSKPGRKVILQTKPNLEDTLYEAPLTYCRFLKKQSSLKGVEPIE</sequence>
<gene>
    <name evidence="1" type="ORF">ACFFIX_11665</name>
</gene>
<protein>
    <submittedName>
        <fullName evidence="1">YheC/YheD family protein</fullName>
    </submittedName>
</protein>
<dbReference type="Pfam" id="PF14398">
    <property type="entry name" value="ATPgrasp_YheCD"/>
    <property type="match status" value="1"/>
</dbReference>
<evidence type="ECO:0000313" key="1">
    <source>
        <dbReference type="EMBL" id="MFC0272109.1"/>
    </source>
</evidence>
<proteinExistence type="predicted"/>
<comment type="caution">
    <text evidence="1">The sequence shown here is derived from an EMBL/GenBank/DDBJ whole genome shotgun (WGS) entry which is preliminary data.</text>
</comment>
<reference evidence="1 2" key="1">
    <citation type="submission" date="2024-09" db="EMBL/GenBank/DDBJ databases">
        <authorList>
            <person name="Sun Q."/>
            <person name="Mori K."/>
        </authorList>
    </citation>
    <scope>NUCLEOTIDE SEQUENCE [LARGE SCALE GENOMIC DNA]</scope>
    <source>
        <strain evidence="1 2">CCM 7228</strain>
    </source>
</reference>
<dbReference type="RefSeq" id="WP_378934084.1">
    <property type="nucleotide sequence ID" value="NZ_JBHLVO010000008.1"/>
</dbReference>
<keyword evidence="2" id="KW-1185">Reference proteome</keyword>
<dbReference type="EMBL" id="JBHLVO010000008">
    <property type="protein sequence ID" value="MFC0272109.1"/>
    <property type="molecule type" value="Genomic_DNA"/>
</dbReference>
<dbReference type="Proteomes" id="UP001589854">
    <property type="component" value="Unassembled WGS sequence"/>
</dbReference>
<accession>A0ABV6GG06</accession>
<evidence type="ECO:0000313" key="2">
    <source>
        <dbReference type="Proteomes" id="UP001589854"/>
    </source>
</evidence>